<name>A0A4C1Y6G6_EUMVA</name>
<sequence>MCDLTNEFLNLRRIKPFSLYLQNSLSSQPGRYHRIAVDGSLALPMCTVSVKSMKFESFNLKSKIVGRDARNGMIRYRIRRPFDAKAMTFHPPPCLVSNYSESGPT</sequence>
<proteinExistence type="predicted"/>
<evidence type="ECO:0000313" key="1">
    <source>
        <dbReference type="EMBL" id="GBP70514.1"/>
    </source>
</evidence>
<gene>
    <name evidence="1" type="ORF">EVAR_61429_1</name>
</gene>
<protein>
    <submittedName>
        <fullName evidence="1">Uncharacterized protein</fullName>
    </submittedName>
</protein>
<dbReference type="Proteomes" id="UP000299102">
    <property type="component" value="Unassembled WGS sequence"/>
</dbReference>
<dbReference type="EMBL" id="BGZK01001077">
    <property type="protein sequence ID" value="GBP70514.1"/>
    <property type="molecule type" value="Genomic_DNA"/>
</dbReference>
<organism evidence="1 2">
    <name type="scientific">Eumeta variegata</name>
    <name type="common">Bagworm moth</name>
    <name type="synonym">Eumeta japonica</name>
    <dbReference type="NCBI Taxonomy" id="151549"/>
    <lineage>
        <taxon>Eukaryota</taxon>
        <taxon>Metazoa</taxon>
        <taxon>Ecdysozoa</taxon>
        <taxon>Arthropoda</taxon>
        <taxon>Hexapoda</taxon>
        <taxon>Insecta</taxon>
        <taxon>Pterygota</taxon>
        <taxon>Neoptera</taxon>
        <taxon>Endopterygota</taxon>
        <taxon>Lepidoptera</taxon>
        <taxon>Glossata</taxon>
        <taxon>Ditrysia</taxon>
        <taxon>Tineoidea</taxon>
        <taxon>Psychidae</taxon>
        <taxon>Oiketicinae</taxon>
        <taxon>Eumeta</taxon>
    </lineage>
</organism>
<dbReference type="AlphaFoldDB" id="A0A4C1Y6G6"/>
<reference evidence="1 2" key="1">
    <citation type="journal article" date="2019" name="Commun. Biol.">
        <title>The bagworm genome reveals a unique fibroin gene that provides high tensile strength.</title>
        <authorList>
            <person name="Kono N."/>
            <person name="Nakamura H."/>
            <person name="Ohtoshi R."/>
            <person name="Tomita M."/>
            <person name="Numata K."/>
            <person name="Arakawa K."/>
        </authorList>
    </citation>
    <scope>NUCLEOTIDE SEQUENCE [LARGE SCALE GENOMIC DNA]</scope>
</reference>
<comment type="caution">
    <text evidence="1">The sequence shown here is derived from an EMBL/GenBank/DDBJ whole genome shotgun (WGS) entry which is preliminary data.</text>
</comment>
<accession>A0A4C1Y6G6</accession>
<evidence type="ECO:0000313" key="2">
    <source>
        <dbReference type="Proteomes" id="UP000299102"/>
    </source>
</evidence>
<keyword evidence="2" id="KW-1185">Reference proteome</keyword>